<dbReference type="AlphaFoldDB" id="A0A1I0QZQ6"/>
<protein>
    <recommendedName>
        <fullName evidence="1">Nucleotide modification associated domain-containing protein</fullName>
    </recommendedName>
</protein>
<feature type="domain" description="Nucleotide modification associated" evidence="1">
    <location>
        <begin position="115"/>
        <end position="175"/>
    </location>
</feature>
<dbReference type="OrthoDB" id="659365at2"/>
<feature type="domain" description="Nucleotide modification associated" evidence="1">
    <location>
        <begin position="22"/>
        <end position="82"/>
    </location>
</feature>
<accession>A0A1I0QZQ6</accession>
<dbReference type="Pfam" id="PF07659">
    <property type="entry name" value="DUF1599"/>
    <property type="match status" value="2"/>
</dbReference>
<evidence type="ECO:0000313" key="2">
    <source>
        <dbReference type="EMBL" id="SEW32647.1"/>
    </source>
</evidence>
<reference evidence="3" key="1">
    <citation type="submission" date="2016-10" db="EMBL/GenBank/DDBJ databases">
        <authorList>
            <person name="Varghese N."/>
            <person name="Submissions S."/>
        </authorList>
    </citation>
    <scope>NUCLEOTIDE SEQUENCE [LARGE SCALE GENOMIC DNA]</scope>
    <source>
        <strain evidence="3">DSM 17724</strain>
    </source>
</reference>
<sequence>MSKTSVQFEKIIGQCRELFSKKLQDYGAAWRVLRPSSITDQIYIKVNRIRTLQMTDKKMVDESEEDEFIAIVNYSIIGLIQLEKGFSNDFNENKEEILNLYDKYSTEAKNLMERKNHDYGEAWRDMRISSITDLIYQKVLRTKQIEDNQGVTIVSEGLDANYFDMLNYAVFCLIKFSEKENNVESKTI</sequence>
<dbReference type="EMBL" id="FOIU01000001">
    <property type="protein sequence ID" value="SEW32647.1"/>
    <property type="molecule type" value="Genomic_DNA"/>
</dbReference>
<name>A0A1I0QZQ6_9FLAO</name>
<dbReference type="RefSeq" id="WP_089792555.1">
    <property type="nucleotide sequence ID" value="NZ_FOIU01000001.1"/>
</dbReference>
<organism evidence="2 3">
    <name type="scientific">Chryseobacterium wanjuense</name>
    <dbReference type="NCBI Taxonomy" id="356305"/>
    <lineage>
        <taxon>Bacteria</taxon>
        <taxon>Pseudomonadati</taxon>
        <taxon>Bacteroidota</taxon>
        <taxon>Flavobacteriia</taxon>
        <taxon>Flavobacteriales</taxon>
        <taxon>Weeksellaceae</taxon>
        <taxon>Chryseobacterium group</taxon>
        <taxon>Chryseobacterium</taxon>
    </lineage>
</organism>
<proteinExistence type="predicted"/>
<gene>
    <name evidence="2" type="ORF">SAMN05421841_2321</name>
</gene>
<keyword evidence="3" id="KW-1185">Reference proteome</keyword>
<evidence type="ECO:0000259" key="1">
    <source>
        <dbReference type="Pfam" id="PF07659"/>
    </source>
</evidence>
<dbReference type="Proteomes" id="UP000199469">
    <property type="component" value="Unassembled WGS sequence"/>
</dbReference>
<dbReference type="STRING" id="356305.SAMN05421841_2321"/>
<dbReference type="InterPro" id="IPR011630">
    <property type="entry name" value="DUF1599"/>
</dbReference>
<evidence type="ECO:0000313" key="3">
    <source>
        <dbReference type="Proteomes" id="UP000199469"/>
    </source>
</evidence>